<sequence>MSIRPTRRLLLGLVLSAFAAVPATATAQSYPAKPVKMMVGFAPGGPTDILARLVATAMSKSLGQNVIVENRAGAAGALAAQALAKAEPDGYTILFAGDGQLTLLPQLSPNAGYQTLQDMAPLRTVAGQSNVLMAHKSSGIVDMPSLLRQARATPRTVSYGSAGNGTPSHLVGALFESTAGIELLHVPYKGAGPAMTDLLGGTLKIMFVGMPVAVQNATREQLAPIAVTGNKRSPRLPQVPTFGELGFQGLGDEVDVWWAVTAPAGTPPQVRSRLDAAIQAALADATLRESFNAQGVELLDRDAQATRARIESDQARWGRLIQSGKVPAQ</sequence>
<dbReference type="InterPro" id="IPR042100">
    <property type="entry name" value="Bug_dom1"/>
</dbReference>
<keyword evidence="4" id="KW-1185">Reference proteome</keyword>
<proteinExistence type="inferred from homology"/>
<reference evidence="3" key="1">
    <citation type="submission" date="2021-01" db="EMBL/GenBank/DDBJ databases">
        <title>Ramlibacter sp. strain AW1 16S ribosomal RNA gene Genome sequencing and assembly.</title>
        <authorList>
            <person name="Kang M."/>
        </authorList>
    </citation>
    <scope>NUCLEOTIDE SEQUENCE</scope>
    <source>
        <strain evidence="3">AW1</strain>
    </source>
</reference>
<evidence type="ECO:0000256" key="1">
    <source>
        <dbReference type="ARBA" id="ARBA00006987"/>
    </source>
</evidence>
<keyword evidence="2" id="KW-0732">Signal</keyword>
<gene>
    <name evidence="3" type="ORF">JI739_14960</name>
</gene>
<dbReference type="Gene3D" id="3.40.190.150">
    <property type="entry name" value="Bordetella uptake gene, domain 1"/>
    <property type="match status" value="1"/>
</dbReference>
<feature type="chain" id="PRO_5037737744" evidence="2">
    <location>
        <begin position="20"/>
        <end position="329"/>
    </location>
</feature>
<dbReference type="EMBL" id="JAEQNA010000005">
    <property type="protein sequence ID" value="MBL0421655.1"/>
    <property type="molecule type" value="Genomic_DNA"/>
</dbReference>
<feature type="signal peptide" evidence="2">
    <location>
        <begin position="1"/>
        <end position="19"/>
    </location>
</feature>
<comment type="caution">
    <text evidence="3">The sequence shown here is derived from an EMBL/GenBank/DDBJ whole genome shotgun (WGS) entry which is preliminary data.</text>
</comment>
<dbReference type="Proteomes" id="UP000613011">
    <property type="component" value="Unassembled WGS sequence"/>
</dbReference>
<dbReference type="InterPro" id="IPR005064">
    <property type="entry name" value="BUG"/>
</dbReference>
<protein>
    <submittedName>
        <fullName evidence="3">Tripartite tricarboxylate transporter substrate binding protein</fullName>
    </submittedName>
</protein>
<dbReference type="PANTHER" id="PTHR42928">
    <property type="entry name" value="TRICARBOXYLATE-BINDING PROTEIN"/>
    <property type="match status" value="1"/>
</dbReference>
<dbReference type="SUPFAM" id="SSF53850">
    <property type="entry name" value="Periplasmic binding protein-like II"/>
    <property type="match status" value="1"/>
</dbReference>
<dbReference type="PANTHER" id="PTHR42928:SF5">
    <property type="entry name" value="BLR1237 PROTEIN"/>
    <property type="match status" value="1"/>
</dbReference>
<dbReference type="Gene3D" id="3.40.190.10">
    <property type="entry name" value="Periplasmic binding protein-like II"/>
    <property type="match status" value="1"/>
</dbReference>
<dbReference type="PIRSF" id="PIRSF017082">
    <property type="entry name" value="YflP"/>
    <property type="match status" value="1"/>
</dbReference>
<accession>A0A937D4E7</accession>
<evidence type="ECO:0000313" key="4">
    <source>
        <dbReference type="Proteomes" id="UP000613011"/>
    </source>
</evidence>
<evidence type="ECO:0000256" key="2">
    <source>
        <dbReference type="SAM" id="SignalP"/>
    </source>
</evidence>
<dbReference type="AlphaFoldDB" id="A0A937D4E7"/>
<dbReference type="Pfam" id="PF03401">
    <property type="entry name" value="TctC"/>
    <property type="match status" value="1"/>
</dbReference>
<organism evidence="3 4">
    <name type="scientific">Ramlibacter aurantiacus</name>
    <dbReference type="NCBI Taxonomy" id="2801330"/>
    <lineage>
        <taxon>Bacteria</taxon>
        <taxon>Pseudomonadati</taxon>
        <taxon>Pseudomonadota</taxon>
        <taxon>Betaproteobacteria</taxon>
        <taxon>Burkholderiales</taxon>
        <taxon>Comamonadaceae</taxon>
        <taxon>Ramlibacter</taxon>
    </lineage>
</organism>
<comment type="similarity">
    <text evidence="1">Belongs to the UPF0065 (bug) family.</text>
</comment>
<dbReference type="RefSeq" id="WP_201684724.1">
    <property type="nucleotide sequence ID" value="NZ_JAEQNA010000005.1"/>
</dbReference>
<evidence type="ECO:0000313" key="3">
    <source>
        <dbReference type="EMBL" id="MBL0421655.1"/>
    </source>
</evidence>
<name>A0A937D4E7_9BURK</name>